<dbReference type="AlphaFoldDB" id="A0A0E9VIV7"/>
<proteinExistence type="predicted"/>
<dbReference type="EMBL" id="GBXM01039791">
    <property type="protein sequence ID" value="JAH68786.1"/>
    <property type="molecule type" value="Transcribed_RNA"/>
</dbReference>
<protein>
    <submittedName>
        <fullName evidence="2">Uncharacterized protein</fullName>
    </submittedName>
</protein>
<dbReference type="EMBL" id="GBXM01031242">
    <property type="protein sequence ID" value="JAH77335.1"/>
    <property type="molecule type" value="Transcribed_RNA"/>
</dbReference>
<evidence type="ECO:0000313" key="2">
    <source>
        <dbReference type="EMBL" id="JAH77335.1"/>
    </source>
</evidence>
<evidence type="ECO:0000256" key="1">
    <source>
        <dbReference type="SAM" id="MobiDB-lite"/>
    </source>
</evidence>
<organism evidence="2">
    <name type="scientific">Anguilla anguilla</name>
    <name type="common">European freshwater eel</name>
    <name type="synonym">Muraena anguilla</name>
    <dbReference type="NCBI Taxonomy" id="7936"/>
    <lineage>
        <taxon>Eukaryota</taxon>
        <taxon>Metazoa</taxon>
        <taxon>Chordata</taxon>
        <taxon>Craniata</taxon>
        <taxon>Vertebrata</taxon>
        <taxon>Euteleostomi</taxon>
        <taxon>Actinopterygii</taxon>
        <taxon>Neopterygii</taxon>
        <taxon>Teleostei</taxon>
        <taxon>Anguilliformes</taxon>
        <taxon>Anguillidae</taxon>
        <taxon>Anguilla</taxon>
    </lineage>
</organism>
<feature type="region of interest" description="Disordered" evidence="1">
    <location>
        <begin position="1"/>
        <end position="26"/>
    </location>
</feature>
<feature type="compositionally biased region" description="Low complexity" evidence="1">
    <location>
        <begin position="14"/>
        <end position="26"/>
    </location>
</feature>
<name>A0A0E9VIV7_ANGAN</name>
<accession>A0A0E9VIV7</accession>
<reference evidence="2" key="2">
    <citation type="journal article" date="2015" name="Fish Shellfish Immunol.">
        <title>Early steps in the European eel (Anguilla anguilla)-Vibrio vulnificus interaction in the gills: Role of the RtxA13 toxin.</title>
        <authorList>
            <person name="Callol A."/>
            <person name="Pajuelo D."/>
            <person name="Ebbesson L."/>
            <person name="Teles M."/>
            <person name="MacKenzie S."/>
            <person name="Amaro C."/>
        </authorList>
    </citation>
    <scope>NUCLEOTIDE SEQUENCE</scope>
</reference>
<reference evidence="2" key="1">
    <citation type="submission" date="2014-11" db="EMBL/GenBank/DDBJ databases">
        <authorList>
            <person name="Amaro Gonzalez C."/>
        </authorList>
    </citation>
    <scope>NUCLEOTIDE SEQUENCE</scope>
</reference>
<sequence length="26" mass="2568">METSITKDSGGLLGVEPVGGLLPPPC</sequence>